<gene>
    <name evidence="1" type="primary">NGL2_3</name>
    <name evidence="1" type="ORF">OC846_006960</name>
</gene>
<keyword evidence="1" id="KW-0378">Hydrolase</keyword>
<sequence>DSKHRFEVHSTALRHHGYAYEYQRGYRVKKHDLAIVWRTIARPGSPGAVFAAEPAGRALLYFDHACVSDGDPRDASGRRRTACSRETRNIALFVAIRFADRKGGLIVATTHTFWHPKHGYERARQVGLIIRELDKFRRRKGAEWQDWDCVLAG</sequence>
<organism evidence="1 2">
    <name type="scientific">Tilletia horrida</name>
    <dbReference type="NCBI Taxonomy" id="155126"/>
    <lineage>
        <taxon>Eukaryota</taxon>
        <taxon>Fungi</taxon>
        <taxon>Dikarya</taxon>
        <taxon>Basidiomycota</taxon>
        <taxon>Ustilaginomycotina</taxon>
        <taxon>Exobasidiomycetes</taxon>
        <taxon>Tilletiales</taxon>
        <taxon>Tilletiaceae</taxon>
        <taxon>Tilletia</taxon>
    </lineage>
</organism>
<dbReference type="InterPro" id="IPR036691">
    <property type="entry name" value="Endo/exonu/phosph_ase_sf"/>
</dbReference>
<name>A0AAN6JQ23_9BASI</name>
<keyword evidence="2" id="KW-1185">Reference proteome</keyword>
<dbReference type="EMBL" id="JAPDMZ010000788">
    <property type="protein sequence ID" value="KAK0541731.1"/>
    <property type="molecule type" value="Genomic_DNA"/>
</dbReference>
<evidence type="ECO:0000313" key="1">
    <source>
        <dbReference type="EMBL" id="KAK0541731.1"/>
    </source>
</evidence>
<feature type="non-terminal residue" evidence="1">
    <location>
        <position position="1"/>
    </location>
</feature>
<dbReference type="AlphaFoldDB" id="A0AAN6JQ23"/>
<proteinExistence type="predicted"/>
<feature type="non-terminal residue" evidence="1">
    <location>
        <position position="153"/>
    </location>
</feature>
<accession>A0AAN6JQ23</accession>
<protein>
    <submittedName>
        <fullName evidence="1">RNA exonuclease ngl2</fullName>
    </submittedName>
</protein>
<comment type="caution">
    <text evidence="1">The sequence shown here is derived from an EMBL/GenBank/DDBJ whole genome shotgun (WGS) entry which is preliminary data.</text>
</comment>
<keyword evidence="1" id="KW-0269">Exonuclease</keyword>
<dbReference type="SUPFAM" id="SSF56219">
    <property type="entry name" value="DNase I-like"/>
    <property type="match status" value="1"/>
</dbReference>
<dbReference type="Proteomes" id="UP001176517">
    <property type="component" value="Unassembled WGS sequence"/>
</dbReference>
<keyword evidence="1" id="KW-0540">Nuclease</keyword>
<reference evidence="1" key="1">
    <citation type="journal article" date="2023" name="PhytoFront">
        <title>Draft Genome Resources of Seven Strains of Tilletia horrida, Causal Agent of Kernel Smut of Rice.</title>
        <authorList>
            <person name="Khanal S."/>
            <person name="Antony Babu S."/>
            <person name="Zhou X.G."/>
        </authorList>
    </citation>
    <scope>NUCLEOTIDE SEQUENCE</scope>
    <source>
        <strain evidence="1">TX6</strain>
    </source>
</reference>
<evidence type="ECO:0000313" key="2">
    <source>
        <dbReference type="Proteomes" id="UP001176517"/>
    </source>
</evidence>
<dbReference type="Gene3D" id="3.60.10.10">
    <property type="entry name" value="Endonuclease/exonuclease/phosphatase"/>
    <property type="match status" value="1"/>
</dbReference>
<dbReference type="GO" id="GO:0004527">
    <property type="term" value="F:exonuclease activity"/>
    <property type="evidence" value="ECO:0007669"/>
    <property type="project" value="UniProtKB-KW"/>
</dbReference>